<dbReference type="InterPro" id="IPR010920">
    <property type="entry name" value="LSM_dom_sf"/>
</dbReference>
<dbReference type="PANTHER" id="PTHR30414:SF0">
    <property type="entry name" value="MINICONDUCTANCE MECHANOSENSITIVE CHANNEL YBDG"/>
    <property type="match status" value="1"/>
</dbReference>
<gene>
    <name evidence="7" type="ORF">FRX97_07315</name>
</gene>
<keyword evidence="8" id="KW-1185">Reference proteome</keyword>
<keyword evidence="4 5" id="KW-0472">Membrane</keyword>
<comment type="subcellular location">
    <subcellularLocation>
        <location evidence="1">Membrane</location>
    </subcellularLocation>
</comment>
<dbReference type="SUPFAM" id="SSF50182">
    <property type="entry name" value="Sm-like ribonucleoproteins"/>
    <property type="match status" value="1"/>
</dbReference>
<evidence type="ECO:0000259" key="6">
    <source>
        <dbReference type="Pfam" id="PF00924"/>
    </source>
</evidence>
<dbReference type="Proteomes" id="UP000321168">
    <property type="component" value="Unassembled WGS sequence"/>
</dbReference>
<dbReference type="PANTHER" id="PTHR30414">
    <property type="entry name" value="MINICONDUCTANCE MECHANOSENSITIVE CHANNEL YBDG"/>
    <property type="match status" value="1"/>
</dbReference>
<dbReference type="GO" id="GO:0008381">
    <property type="term" value="F:mechanosensitive monoatomic ion channel activity"/>
    <property type="evidence" value="ECO:0007669"/>
    <property type="project" value="InterPro"/>
</dbReference>
<dbReference type="Pfam" id="PF00924">
    <property type="entry name" value="MS_channel_2nd"/>
    <property type="match status" value="1"/>
</dbReference>
<feature type="transmembrane region" description="Helical" evidence="5">
    <location>
        <begin position="149"/>
        <end position="166"/>
    </location>
</feature>
<dbReference type="EMBL" id="VORB01000006">
    <property type="protein sequence ID" value="TXC78520.1"/>
    <property type="molecule type" value="Genomic_DNA"/>
</dbReference>
<proteinExistence type="predicted"/>
<feature type="transmembrane region" description="Helical" evidence="5">
    <location>
        <begin position="24"/>
        <end position="42"/>
    </location>
</feature>
<organism evidence="7 8">
    <name type="scientific">Luteibaculum oceani</name>
    <dbReference type="NCBI Taxonomy" id="1294296"/>
    <lineage>
        <taxon>Bacteria</taxon>
        <taxon>Pseudomonadati</taxon>
        <taxon>Bacteroidota</taxon>
        <taxon>Flavobacteriia</taxon>
        <taxon>Flavobacteriales</taxon>
        <taxon>Luteibaculaceae</taxon>
        <taxon>Luteibaculum</taxon>
    </lineage>
</organism>
<dbReference type="Gene3D" id="2.30.30.60">
    <property type="match status" value="1"/>
</dbReference>
<evidence type="ECO:0000313" key="8">
    <source>
        <dbReference type="Proteomes" id="UP000321168"/>
    </source>
</evidence>
<dbReference type="OrthoDB" id="9775207at2"/>
<protein>
    <submittedName>
        <fullName evidence="7">Mechanosensitive ion channel</fullName>
    </submittedName>
</protein>
<feature type="domain" description="Mechanosensitive ion channel MscS" evidence="6">
    <location>
        <begin position="191"/>
        <end position="259"/>
    </location>
</feature>
<dbReference type="InterPro" id="IPR023408">
    <property type="entry name" value="MscS_beta-dom_sf"/>
</dbReference>
<evidence type="ECO:0000256" key="3">
    <source>
        <dbReference type="ARBA" id="ARBA00022989"/>
    </source>
</evidence>
<comment type="caution">
    <text evidence="7">The sequence shown here is derived from an EMBL/GenBank/DDBJ whole genome shotgun (WGS) entry which is preliminary data.</text>
</comment>
<keyword evidence="2 5" id="KW-0812">Transmembrane</keyword>
<feature type="transmembrane region" description="Helical" evidence="5">
    <location>
        <begin position="108"/>
        <end position="128"/>
    </location>
</feature>
<dbReference type="AlphaFoldDB" id="A0A5C6V0Y2"/>
<evidence type="ECO:0000256" key="1">
    <source>
        <dbReference type="ARBA" id="ARBA00004370"/>
    </source>
</evidence>
<evidence type="ECO:0000256" key="5">
    <source>
        <dbReference type="SAM" id="Phobius"/>
    </source>
</evidence>
<dbReference type="InterPro" id="IPR030192">
    <property type="entry name" value="YbdG"/>
</dbReference>
<evidence type="ECO:0000256" key="4">
    <source>
        <dbReference type="ARBA" id="ARBA00023136"/>
    </source>
</evidence>
<accession>A0A5C6V0Y2</accession>
<evidence type="ECO:0000313" key="7">
    <source>
        <dbReference type="EMBL" id="TXC78520.1"/>
    </source>
</evidence>
<feature type="transmembrane region" description="Helical" evidence="5">
    <location>
        <begin position="172"/>
        <end position="189"/>
    </location>
</feature>
<dbReference type="RefSeq" id="WP_147014547.1">
    <property type="nucleotide sequence ID" value="NZ_VORB01000006.1"/>
</dbReference>
<feature type="transmembrane region" description="Helical" evidence="5">
    <location>
        <begin position="77"/>
        <end position="96"/>
    </location>
</feature>
<dbReference type="GO" id="GO:0005886">
    <property type="term" value="C:plasma membrane"/>
    <property type="evidence" value="ECO:0007669"/>
    <property type="project" value="TreeGrafter"/>
</dbReference>
<name>A0A5C6V0Y2_9FLAO</name>
<reference evidence="7 8" key="1">
    <citation type="submission" date="2019-08" db="EMBL/GenBank/DDBJ databases">
        <title>Genome of Luteibaculum oceani JCM 18817.</title>
        <authorList>
            <person name="Bowman J.P."/>
        </authorList>
    </citation>
    <scope>NUCLEOTIDE SEQUENCE [LARGE SCALE GENOMIC DNA]</scope>
    <source>
        <strain evidence="7 8">JCM 18817</strain>
    </source>
</reference>
<keyword evidence="3 5" id="KW-1133">Transmembrane helix</keyword>
<sequence>MKKYLDLAEHWLNNHLGLTGDNLMYTRLGIWLLVVGIVCLIIQQATKKIIQNGLAKLVARTSTNWDDIFYKRKTFSWLSNIIPALLFQALVGFIFKDFPSWHHHVYDITSAYIIFVVVATLNSVISAIKEIMEDSDNFKDKPIDSYIQLGRIILFFIGGILIISTLLGKSPFVFLGAMGALSAVLLLIFKDTILGFVASIHISVNDMVRVGDWVSMEKYGADGDVLEINLATVKVKNWDLTITTIPTYAFVSDSFKNWRGMTEGGGRRIKRSVYIDKTSIHHVSNEQIEKFKEIKLLNEFLDNRLKEIEDYNKERGIDISNGVNGRRMTNIGVFRYYVEFYLKQHPQINTDMTCMVRQLQATPNGLPLEVYAFCKDKRWVEFEAISADIFDHIFSVAKHFEIRFFQNPSGNDFKAIMNKQ</sequence>
<dbReference type="InterPro" id="IPR006685">
    <property type="entry name" value="MscS_channel_2nd"/>
</dbReference>
<evidence type="ECO:0000256" key="2">
    <source>
        <dbReference type="ARBA" id="ARBA00022692"/>
    </source>
</evidence>
<dbReference type="GO" id="GO:0071470">
    <property type="term" value="P:cellular response to osmotic stress"/>
    <property type="evidence" value="ECO:0007669"/>
    <property type="project" value="InterPro"/>
</dbReference>